<dbReference type="EMBL" id="CP060637">
    <property type="protein sequence ID" value="QNM14718.1"/>
    <property type="molecule type" value="Genomic_DNA"/>
</dbReference>
<organism evidence="1 2">
    <name type="scientific">Fusobacterium hominis</name>
    <dbReference type="NCBI Taxonomy" id="2764326"/>
    <lineage>
        <taxon>Bacteria</taxon>
        <taxon>Fusobacteriati</taxon>
        <taxon>Fusobacteriota</taxon>
        <taxon>Fusobacteriia</taxon>
        <taxon>Fusobacteriales</taxon>
        <taxon>Fusobacteriaceae</taxon>
        <taxon>Fusobacterium</taxon>
    </lineage>
</organism>
<reference evidence="1 2" key="1">
    <citation type="submission" date="2020-08" db="EMBL/GenBank/DDBJ databases">
        <authorList>
            <person name="Liu C."/>
            <person name="Sun Q."/>
        </authorList>
    </citation>
    <scope>NUCLEOTIDE SEQUENCE [LARGE SCALE GENOMIC DNA]</scope>
    <source>
        <strain evidence="1 2">NSJ-57</strain>
    </source>
</reference>
<name>A0A7G9GV86_9FUSO</name>
<dbReference type="Proteomes" id="UP000515913">
    <property type="component" value="Chromosome"/>
</dbReference>
<evidence type="ECO:0000313" key="1">
    <source>
        <dbReference type="EMBL" id="QNM14718.1"/>
    </source>
</evidence>
<sequence>MIRSKNFNDFKEGFDMELLAAALKRGEVFEGMEERIDINCTGKAAPLVEKTQTCRITDKFIEANFNKLLELKIIKHRE</sequence>
<dbReference type="AlphaFoldDB" id="A0A7G9GV86"/>
<accession>A0A7G9GV86</accession>
<dbReference type="RefSeq" id="WP_187422693.1">
    <property type="nucleotide sequence ID" value="NZ_CP060637.1"/>
</dbReference>
<dbReference type="KEGG" id="fho:H9Q81_07010"/>
<gene>
    <name evidence="1" type="ORF">H9Q81_07010</name>
</gene>
<keyword evidence="2" id="KW-1185">Reference proteome</keyword>
<protein>
    <submittedName>
        <fullName evidence="1">Uncharacterized protein</fullName>
    </submittedName>
</protein>
<proteinExistence type="predicted"/>
<evidence type="ECO:0000313" key="2">
    <source>
        <dbReference type="Proteomes" id="UP000515913"/>
    </source>
</evidence>